<name>A0AA35KFG2_9SAUR</name>
<evidence type="ECO:0008006" key="4">
    <source>
        <dbReference type="Google" id="ProtNLM"/>
    </source>
</evidence>
<reference evidence="2" key="1">
    <citation type="submission" date="2022-12" db="EMBL/GenBank/DDBJ databases">
        <authorList>
            <person name="Alioto T."/>
            <person name="Alioto T."/>
            <person name="Gomez Garrido J."/>
        </authorList>
    </citation>
    <scope>NUCLEOTIDE SEQUENCE</scope>
</reference>
<dbReference type="AlphaFoldDB" id="A0AA35KFG2"/>
<feature type="compositionally biased region" description="Polar residues" evidence="1">
    <location>
        <begin position="291"/>
        <end position="304"/>
    </location>
</feature>
<dbReference type="Pfam" id="PF15669">
    <property type="entry name" value="CCDC24"/>
    <property type="match status" value="1"/>
</dbReference>
<protein>
    <recommendedName>
        <fullName evidence="4">Coiled-coil domain containing 24</fullName>
    </recommendedName>
</protein>
<sequence length="397" mass="43437">METASLYSRELEGGGGSDRAIRLALRPSAPCRSLIYQEQLAPSERLEAKAILGHGLVERSLELHAEVRTLLELHQELQSGRLGVKQSPLQADDSWALLAAPPNLKELVREEIRLLLIGLQQKASQEGRNQDCAIAKYSPHVVTFALKANAGNSQSSSGSSALIRPLFSRTANLESFCNKLNIAHISEVASQLRSLLEDECSDLERYIPYLQCQLEEAHQHATELLEATHEPTMAELQEEKRAMERDLQLSQPKPGTSPSLMSKHLGSSSYQPQFSGLRGSAKGPSFGEISPASSPTLRDQTSPLCHQALPRRGHSARGSYGWPQRDGEEPNHARKDNDVLLPRPVLPVPLKGGRIASACGLAVAGLDHVFHPTPPTEPCPVPRFCPRTRLLRCKGPS</sequence>
<feature type="region of interest" description="Disordered" evidence="1">
    <location>
        <begin position="243"/>
        <end position="338"/>
    </location>
</feature>
<organism evidence="2 3">
    <name type="scientific">Podarcis lilfordi</name>
    <name type="common">Lilford's wall lizard</name>
    <dbReference type="NCBI Taxonomy" id="74358"/>
    <lineage>
        <taxon>Eukaryota</taxon>
        <taxon>Metazoa</taxon>
        <taxon>Chordata</taxon>
        <taxon>Craniata</taxon>
        <taxon>Vertebrata</taxon>
        <taxon>Euteleostomi</taxon>
        <taxon>Lepidosauria</taxon>
        <taxon>Squamata</taxon>
        <taxon>Bifurcata</taxon>
        <taxon>Unidentata</taxon>
        <taxon>Episquamata</taxon>
        <taxon>Laterata</taxon>
        <taxon>Lacertibaenia</taxon>
        <taxon>Lacertidae</taxon>
        <taxon>Podarcis</taxon>
    </lineage>
</organism>
<evidence type="ECO:0000313" key="2">
    <source>
        <dbReference type="EMBL" id="CAI5777336.1"/>
    </source>
</evidence>
<feature type="compositionally biased region" description="Polar residues" evidence="1">
    <location>
        <begin position="248"/>
        <end position="274"/>
    </location>
</feature>
<dbReference type="PANTHER" id="PTHR28601:SF1">
    <property type="entry name" value="COILED-COIL DOMAIN-CONTAINING PROTEIN 24"/>
    <property type="match status" value="1"/>
</dbReference>
<feature type="compositionally biased region" description="Basic and acidic residues" evidence="1">
    <location>
        <begin position="325"/>
        <end position="338"/>
    </location>
</feature>
<dbReference type="Proteomes" id="UP001178461">
    <property type="component" value="Chromosome 6"/>
</dbReference>
<evidence type="ECO:0000313" key="3">
    <source>
        <dbReference type="Proteomes" id="UP001178461"/>
    </source>
</evidence>
<keyword evidence="3" id="KW-1185">Reference proteome</keyword>
<proteinExistence type="predicted"/>
<dbReference type="EMBL" id="OX395131">
    <property type="protein sequence ID" value="CAI5777336.1"/>
    <property type="molecule type" value="Genomic_DNA"/>
</dbReference>
<evidence type="ECO:0000256" key="1">
    <source>
        <dbReference type="SAM" id="MobiDB-lite"/>
    </source>
</evidence>
<dbReference type="InterPro" id="IPR031367">
    <property type="entry name" value="CCDC24"/>
</dbReference>
<accession>A0AA35KFG2</accession>
<dbReference type="PANTHER" id="PTHR28601">
    <property type="entry name" value="COILED-COIL DOMAIN-CONTAINING PROTEIN 24"/>
    <property type="match status" value="1"/>
</dbReference>
<gene>
    <name evidence="2" type="ORF">PODLI_1B005336</name>
</gene>